<evidence type="ECO:0000313" key="10">
    <source>
        <dbReference type="Proteomes" id="UP000298781"/>
    </source>
</evidence>
<comment type="subcellular location">
    <subcellularLocation>
        <location evidence="1">Membrane</location>
        <topology evidence="1">Single-pass membrane protein</topology>
    </subcellularLocation>
</comment>
<keyword evidence="4" id="KW-1133">Transmembrane helix</keyword>
<dbReference type="PANTHER" id="PTHR42911:SF1">
    <property type="entry name" value="MODULATOR OF FTSH PROTEASE HFLC"/>
    <property type="match status" value="1"/>
</dbReference>
<dbReference type="PIRSF" id="PIRSF005651">
    <property type="entry name" value="HflC"/>
    <property type="match status" value="1"/>
</dbReference>
<dbReference type="EMBL" id="CP039690">
    <property type="protein sequence ID" value="QCI65790.1"/>
    <property type="molecule type" value="Genomic_DNA"/>
</dbReference>
<dbReference type="RefSeq" id="WP_136961236.1">
    <property type="nucleotide sequence ID" value="NZ_CP039690.1"/>
</dbReference>
<dbReference type="InterPro" id="IPR010200">
    <property type="entry name" value="HflC"/>
</dbReference>
<evidence type="ECO:0000256" key="7">
    <source>
        <dbReference type="SAM" id="MobiDB-lite"/>
    </source>
</evidence>
<name>A0A4D7B6G0_9HYPH</name>
<feature type="domain" description="Band 7" evidence="8">
    <location>
        <begin position="22"/>
        <end position="185"/>
    </location>
</feature>
<keyword evidence="5" id="KW-0472">Membrane</keyword>
<dbReference type="InterPro" id="IPR001107">
    <property type="entry name" value="Band_7"/>
</dbReference>
<dbReference type="AlphaFoldDB" id="A0A4D7B6G0"/>
<evidence type="ECO:0000256" key="6">
    <source>
        <dbReference type="PIRNR" id="PIRNR005651"/>
    </source>
</evidence>
<feature type="region of interest" description="Disordered" evidence="7">
    <location>
        <begin position="284"/>
        <end position="307"/>
    </location>
</feature>
<keyword evidence="3" id="KW-0812">Transmembrane</keyword>
<dbReference type="Gene3D" id="3.30.479.30">
    <property type="entry name" value="Band 7 domain"/>
    <property type="match status" value="1"/>
</dbReference>
<dbReference type="PRINTS" id="PR00721">
    <property type="entry name" value="STOMATIN"/>
</dbReference>
<comment type="similarity">
    <text evidence="2 6">Belongs to the band 7/mec-2 family. HflC subfamily.</text>
</comment>
<dbReference type="InterPro" id="IPR001972">
    <property type="entry name" value="Stomatin_HflK_fam"/>
</dbReference>
<dbReference type="KEGG" id="pstg:E8M01_17170"/>
<dbReference type="GO" id="GO:0016020">
    <property type="term" value="C:membrane"/>
    <property type="evidence" value="ECO:0007669"/>
    <property type="project" value="UniProtKB-SubCell"/>
</dbReference>
<dbReference type="GO" id="GO:0006508">
    <property type="term" value="P:proteolysis"/>
    <property type="evidence" value="ECO:0007669"/>
    <property type="project" value="UniProtKB-KW"/>
</dbReference>
<keyword evidence="10" id="KW-1185">Reference proteome</keyword>
<comment type="function">
    <text evidence="6">HflC and HflK could regulate a protease.</text>
</comment>
<proteinExistence type="inferred from homology"/>
<evidence type="ECO:0000256" key="1">
    <source>
        <dbReference type="ARBA" id="ARBA00004167"/>
    </source>
</evidence>
<dbReference type="PANTHER" id="PTHR42911">
    <property type="entry name" value="MODULATOR OF FTSH PROTEASE HFLC"/>
    <property type="match status" value="1"/>
</dbReference>
<keyword evidence="9" id="KW-0645">Protease</keyword>
<dbReference type="GO" id="GO:0008233">
    <property type="term" value="F:peptidase activity"/>
    <property type="evidence" value="ECO:0007669"/>
    <property type="project" value="UniProtKB-KW"/>
</dbReference>
<reference evidence="9 10" key="1">
    <citation type="submission" date="2019-04" db="EMBL/GenBank/DDBJ databases">
        <title>Phreatobacter aquaticus sp. nov.</title>
        <authorList>
            <person name="Choi A."/>
        </authorList>
    </citation>
    <scope>NUCLEOTIDE SEQUENCE [LARGE SCALE GENOMIC DNA]</scope>
    <source>
        <strain evidence="9 10">KCTC 52518</strain>
    </source>
</reference>
<evidence type="ECO:0000256" key="3">
    <source>
        <dbReference type="ARBA" id="ARBA00022692"/>
    </source>
</evidence>
<evidence type="ECO:0000256" key="4">
    <source>
        <dbReference type="ARBA" id="ARBA00022989"/>
    </source>
</evidence>
<sequence>MNSTTKLVLGIVAAVVVFALANSFFVVQQTQHAIVLRFGQVVREPISEPGLYFKMPFIDNVVPLDKRTLDLDLPVQSVLSTDRQNLDVDAFARYRITQPLRFFQTVRTVPNANTRLASFVNSSMRNVIAGTTMSALIRTDRGVLMNRIQEEVNREAGTLGVEIVDLRLTRVDLPQVNQEAVFNRMQTERRQEAADLRATGSQAAVTIRARADREVTGILAEANRRADELRGAGDAERNRIFAEAFGRDPNFFSFYRTMQAYEQSMKTGDTRMVISPNSDFFRYFGDASGQRNGPTPARAPDAPPASR</sequence>
<dbReference type="CDD" id="cd03405">
    <property type="entry name" value="SPFH_HflC"/>
    <property type="match status" value="1"/>
</dbReference>
<dbReference type="OrthoDB" id="9812991at2"/>
<dbReference type="SUPFAM" id="SSF117892">
    <property type="entry name" value="Band 7/SPFH domain"/>
    <property type="match status" value="1"/>
</dbReference>
<gene>
    <name evidence="9" type="primary">hflC</name>
    <name evidence="9" type="ORF">E8M01_17170</name>
</gene>
<evidence type="ECO:0000256" key="2">
    <source>
        <dbReference type="ARBA" id="ARBA00007862"/>
    </source>
</evidence>
<protein>
    <recommendedName>
        <fullName evidence="6">Protein HflC</fullName>
    </recommendedName>
</protein>
<dbReference type="InterPro" id="IPR036013">
    <property type="entry name" value="Band_7/SPFH_dom_sf"/>
</dbReference>
<dbReference type="Pfam" id="PF01145">
    <property type="entry name" value="Band_7"/>
    <property type="match status" value="1"/>
</dbReference>
<evidence type="ECO:0000259" key="8">
    <source>
        <dbReference type="SMART" id="SM00244"/>
    </source>
</evidence>
<dbReference type="SMART" id="SM00244">
    <property type="entry name" value="PHB"/>
    <property type="match status" value="1"/>
</dbReference>
<organism evidence="9 10">
    <name type="scientific">Phreatobacter stygius</name>
    <dbReference type="NCBI Taxonomy" id="1940610"/>
    <lineage>
        <taxon>Bacteria</taxon>
        <taxon>Pseudomonadati</taxon>
        <taxon>Pseudomonadota</taxon>
        <taxon>Alphaproteobacteria</taxon>
        <taxon>Hyphomicrobiales</taxon>
        <taxon>Phreatobacteraceae</taxon>
        <taxon>Phreatobacter</taxon>
    </lineage>
</organism>
<accession>A0A4D7B6G0</accession>
<evidence type="ECO:0000256" key="5">
    <source>
        <dbReference type="ARBA" id="ARBA00023136"/>
    </source>
</evidence>
<dbReference type="NCBIfam" id="TIGR01932">
    <property type="entry name" value="hflC"/>
    <property type="match status" value="1"/>
</dbReference>
<dbReference type="Proteomes" id="UP000298781">
    <property type="component" value="Chromosome"/>
</dbReference>
<evidence type="ECO:0000313" key="9">
    <source>
        <dbReference type="EMBL" id="QCI65790.1"/>
    </source>
</evidence>
<keyword evidence="9" id="KW-0378">Hydrolase</keyword>